<dbReference type="OrthoDB" id="10499474at2759"/>
<dbReference type="GeneID" id="19192114"/>
<gene>
    <name evidence="1" type="ORF">A1O5_07408</name>
</gene>
<keyword evidence="2" id="KW-1185">Reference proteome</keyword>
<sequence length="134" mass="14826">MAAPFVPGAGSAISQLDSKIIAWNDVMFPKLKAARKGKKVPECEFAEEPLVHPEKHAVFGVEDDESRIEEDTGQRLDVKEDDEFGQFLEDRGVEMVSIDPGLELPLAQIDVLEAPHTMRLEDTSFSLFPDDISG</sequence>
<dbReference type="AlphaFoldDB" id="W9WMJ2"/>
<organism evidence="1 2">
    <name type="scientific">Cladophialophora psammophila CBS 110553</name>
    <dbReference type="NCBI Taxonomy" id="1182543"/>
    <lineage>
        <taxon>Eukaryota</taxon>
        <taxon>Fungi</taxon>
        <taxon>Dikarya</taxon>
        <taxon>Ascomycota</taxon>
        <taxon>Pezizomycotina</taxon>
        <taxon>Eurotiomycetes</taxon>
        <taxon>Chaetothyriomycetidae</taxon>
        <taxon>Chaetothyriales</taxon>
        <taxon>Herpotrichiellaceae</taxon>
        <taxon>Cladophialophora</taxon>
    </lineage>
</organism>
<reference evidence="1 2" key="1">
    <citation type="submission" date="2013-03" db="EMBL/GenBank/DDBJ databases">
        <title>The Genome Sequence of Cladophialophora psammophila CBS 110553.</title>
        <authorList>
            <consortium name="The Broad Institute Genomics Platform"/>
            <person name="Cuomo C."/>
            <person name="de Hoog S."/>
            <person name="Gorbushina A."/>
            <person name="Walker B."/>
            <person name="Young S.K."/>
            <person name="Zeng Q."/>
            <person name="Gargeya S."/>
            <person name="Fitzgerald M."/>
            <person name="Haas B."/>
            <person name="Abouelleil A."/>
            <person name="Allen A.W."/>
            <person name="Alvarado L."/>
            <person name="Arachchi H.M."/>
            <person name="Berlin A.M."/>
            <person name="Chapman S.B."/>
            <person name="Gainer-Dewar J."/>
            <person name="Goldberg J."/>
            <person name="Griggs A."/>
            <person name="Gujja S."/>
            <person name="Hansen M."/>
            <person name="Howarth C."/>
            <person name="Imamovic A."/>
            <person name="Ireland A."/>
            <person name="Larimer J."/>
            <person name="McCowan C."/>
            <person name="Murphy C."/>
            <person name="Pearson M."/>
            <person name="Poon T.W."/>
            <person name="Priest M."/>
            <person name="Roberts A."/>
            <person name="Saif S."/>
            <person name="Shea T."/>
            <person name="Sisk P."/>
            <person name="Sykes S."/>
            <person name="Wortman J."/>
            <person name="Nusbaum C."/>
            <person name="Birren B."/>
        </authorList>
    </citation>
    <scope>NUCLEOTIDE SEQUENCE [LARGE SCALE GENOMIC DNA]</scope>
    <source>
        <strain evidence="1 2">CBS 110553</strain>
    </source>
</reference>
<accession>W9WMJ2</accession>
<name>W9WMJ2_9EURO</name>
<comment type="caution">
    <text evidence="1">The sequence shown here is derived from an EMBL/GenBank/DDBJ whole genome shotgun (WGS) entry which is preliminary data.</text>
</comment>
<dbReference type="EMBL" id="AMGX01000011">
    <property type="protein sequence ID" value="EXJ69372.1"/>
    <property type="molecule type" value="Genomic_DNA"/>
</dbReference>
<dbReference type="HOGENOM" id="CLU_1895995_0_0_1"/>
<protein>
    <submittedName>
        <fullName evidence="1">Uncharacterized protein</fullName>
    </submittedName>
</protein>
<evidence type="ECO:0000313" key="1">
    <source>
        <dbReference type="EMBL" id="EXJ69372.1"/>
    </source>
</evidence>
<proteinExistence type="predicted"/>
<dbReference type="Proteomes" id="UP000019471">
    <property type="component" value="Unassembled WGS sequence"/>
</dbReference>
<dbReference type="RefSeq" id="XP_007746187.1">
    <property type="nucleotide sequence ID" value="XM_007747997.1"/>
</dbReference>
<evidence type="ECO:0000313" key="2">
    <source>
        <dbReference type="Proteomes" id="UP000019471"/>
    </source>
</evidence>